<dbReference type="eggNOG" id="COG3708">
    <property type="taxonomic scope" value="Bacteria"/>
</dbReference>
<keyword evidence="1" id="KW-0805">Transcription regulation</keyword>
<evidence type="ECO:0000313" key="6">
    <source>
        <dbReference type="Proteomes" id="UP000003157"/>
    </source>
</evidence>
<sequence length="286" mass="33383">MNWVEGIRDGIQYIEEHLEEEITIEDVAKHVCISSFYYQKAFSILCGFSVSEYIRYRRLSLAGSDLLATNQKIIDIAMKYGYDSPDSFTKAFTRFHGVTPTVVRREKTMIKSFAPLKIQLTLKGGSTMDYKIIEKEAFTVIGVSRCFDVDTAFQEIPQFWNEHFQDNDTQLNGLYGVCIDDENKHNFKYMIADNYHPEKEIPEGLETHIIPRLTWAVFPCKGPLPKALQDVNQRIFSEWLPNNNTYEISEHYNIEMYSDCKDFSMGNHDENYYSEIWIPVQKKINI</sequence>
<dbReference type="PANTHER" id="PTHR47504">
    <property type="entry name" value="RIGHT ORIGIN-BINDING PROTEIN"/>
    <property type="match status" value="1"/>
</dbReference>
<evidence type="ECO:0000256" key="1">
    <source>
        <dbReference type="ARBA" id="ARBA00023015"/>
    </source>
</evidence>
<protein>
    <submittedName>
        <fullName evidence="5">Transcriptional regulator</fullName>
    </submittedName>
</protein>
<dbReference type="HOGENOM" id="CLU_000445_81_1_9"/>
<feature type="domain" description="HTH araC/xylS-type" evidence="4">
    <location>
        <begin position="8"/>
        <end position="106"/>
    </location>
</feature>
<dbReference type="Gene3D" id="3.20.80.10">
    <property type="entry name" value="Regulatory factor, effector binding domain"/>
    <property type="match status" value="1"/>
</dbReference>
<dbReference type="Proteomes" id="UP000003157">
    <property type="component" value="Unassembled WGS sequence"/>
</dbReference>
<dbReference type="InterPro" id="IPR050959">
    <property type="entry name" value="MarA-like"/>
</dbReference>
<dbReference type="SMART" id="SM00871">
    <property type="entry name" value="AraC_E_bind"/>
    <property type="match status" value="1"/>
</dbReference>
<dbReference type="PRINTS" id="PR00032">
    <property type="entry name" value="HTHARAC"/>
</dbReference>
<dbReference type="STRING" id="100884.GCA_000269565_02914"/>
<dbReference type="SMART" id="SM00342">
    <property type="entry name" value="HTH_ARAC"/>
    <property type="match status" value="1"/>
</dbReference>
<dbReference type="EMBL" id="ADKX01000017">
    <property type="protein sequence ID" value="EFW05691.1"/>
    <property type="molecule type" value="Genomic_DNA"/>
</dbReference>
<dbReference type="SUPFAM" id="SSF46689">
    <property type="entry name" value="Homeodomain-like"/>
    <property type="match status" value="2"/>
</dbReference>
<dbReference type="GO" id="GO:0043565">
    <property type="term" value="F:sequence-specific DNA binding"/>
    <property type="evidence" value="ECO:0007669"/>
    <property type="project" value="InterPro"/>
</dbReference>
<keyword evidence="3" id="KW-0804">Transcription</keyword>
<organism evidence="5 6">
    <name type="scientific">Coprobacillus cateniformis</name>
    <dbReference type="NCBI Taxonomy" id="100884"/>
    <lineage>
        <taxon>Bacteria</taxon>
        <taxon>Bacillati</taxon>
        <taxon>Bacillota</taxon>
        <taxon>Erysipelotrichia</taxon>
        <taxon>Erysipelotrichales</taxon>
        <taxon>Coprobacillaceae</taxon>
        <taxon>Coprobacillus</taxon>
    </lineage>
</organism>
<dbReference type="eggNOG" id="COG2207">
    <property type="taxonomic scope" value="Bacteria"/>
</dbReference>
<dbReference type="PANTHER" id="PTHR47504:SF5">
    <property type="entry name" value="RIGHT ORIGIN-BINDING PROTEIN"/>
    <property type="match status" value="1"/>
</dbReference>
<evidence type="ECO:0000313" key="5">
    <source>
        <dbReference type="EMBL" id="EFW05691.1"/>
    </source>
</evidence>
<dbReference type="Gene3D" id="1.10.10.60">
    <property type="entry name" value="Homeodomain-like"/>
    <property type="match status" value="2"/>
</dbReference>
<dbReference type="SUPFAM" id="SSF55136">
    <property type="entry name" value="Probable bacterial effector-binding domain"/>
    <property type="match status" value="1"/>
</dbReference>
<keyword evidence="2" id="KW-0238">DNA-binding</keyword>
<reference evidence="5 6" key="1">
    <citation type="submission" date="2010-12" db="EMBL/GenBank/DDBJ databases">
        <title>The Genome Sequence of Coprobacillus sp. strain 29_1.</title>
        <authorList>
            <consortium name="The Broad Institute Genome Sequencing Platform"/>
            <person name="Earl A."/>
            <person name="Ward D."/>
            <person name="Feldgarden M."/>
            <person name="Gevers D."/>
            <person name="Daigneault M."/>
            <person name="Sibley C.D."/>
            <person name="White A."/>
            <person name="Strauss J."/>
            <person name="Allen-Vercoe E."/>
            <person name="Young S.K."/>
            <person name="Zeng Q."/>
            <person name="Gargeya S."/>
            <person name="Fitzgerald M."/>
            <person name="Haas B."/>
            <person name="Abouelleil A."/>
            <person name="Alvarado L."/>
            <person name="Arachchi H.M."/>
            <person name="Berlin A."/>
            <person name="Brown A."/>
            <person name="Chapman S.B."/>
            <person name="Chen Z."/>
            <person name="Dunbar C."/>
            <person name="Freedman E."/>
            <person name="Gearin G."/>
            <person name="Gellesch M."/>
            <person name="Goldberg J."/>
            <person name="Griggs A."/>
            <person name="Gujja S."/>
            <person name="Heilman E."/>
            <person name="Heiman D."/>
            <person name="Howarth C."/>
            <person name="Larson L."/>
            <person name="Lui A."/>
            <person name="MacDonald P.J.P."/>
            <person name="Mehta T."/>
            <person name="Montmayeur A."/>
            <person name="Murphy C."/>
            <person name="Neiman D."/>
            <person name="Pearson M."/>
            <person name="Priest M."/>
            <person name="Roberts A."/>
            <person name="Saif S."/>
            <person name="Shea T."/>
            <person name="Shenoy N."/>
            <person name="Sisk P."/>
            <person name="Stolte C."/>
            <person name="Sykes S."/>
            <person name="White J."/>
            <person name="Yandava C."/>
            <person name="Nusbaum C."/>
            <person name="Birren B."/>
        </authorList>
    </citation>
    <scope>NUCLEOTIDE SEQUENCE [LARGE SCALE GENOMIC DNA]</scope>
    <source>
        <strain evidence="5 6">29_1</strain>
    </source>
</reference>
<dbReference type="InterPro" id="IPR011256">
    <property type="entry name" value="Reg_factor_effector_dom_sf"/>
</dbReference>
<dbReference type="PROSITE" id="PS01124">
    <property type="entry name" value="HTH_ARAC_FAMILY_2"/>
    <property type="match status" value="1"/>
</dbReference>
<evidence type="ECO:0000256" key="3">
    <source>
        <dbReference type="ARBA" id="ARBA00023163"/>
    </source>
</evidence>
<dbReference type="Pfam" id="PF14526">
    <property type="entry name" value="Cass2"/>
    <property type="match status" value="1"/>
</dbReference>
<evidence type="ECO:0000256" key="2">
    <source>
        <dbReference type="ARBA" id="ARBA00023125"/>
    </source>
</evidence>
<dbReference type="AlphaFoldDB" id="E7G8H9"/>
<name>E7G8H9_9FIRM</name>
<dbReference type="InterPro" id="IPR029441">
    <property type="entry name" value="Cass2"/>
</dbReference>
<dbReference type="Pfam" id="PF12833">
    <property type="entry name" value="HTH_18"/>
    <property type="match status" value="1"/>
</dbReference>
<dbReference type="InterPro" id="IPR018060">
    <property type="entry name" value="HTH_AraC"/>
</dbReference>
<evidence type="ECO:0000259" key="4">
    <source>
        <dbReference type="PROSITE" id="PS01124"/>
    </source>
</evidence>
<comment type="caution">
    <text evidence="5">The sequence shown here is derived from an EMBL/GenBank/DDBJ whole genome shotgun (WGS) entry which is preliminary data.</text>
</comment>
<gene>
    <name evidence="5" type="ORF">HMPREF9488_01067</name>
</gene>
<keyword evidence="6" id="KW-1185">Reference proteome</keyword>
<dbReference type="InterPro" id="IPR020449">
    <property type="entry name" value="Tscrpt_reg_AraC-type_HTH"/>
</dbReference>
<dbReference type="InterPro" id="IPR010499">
    <property type="entry name" value="AraC_E-bd"/>
</dbReference>
<dbReference type="RefSeq" id="WP_008788183.1">
    <property type="nucleotide sequence ID" value="NZ_GL636578.1"/>
</dbReference>
<dbReference type="GO" id="GO:0003700">
    <property type="term" value="F:DNA-binding transcription factor activity"/>
    <property type="evidence" value="ECO:0007669"/>
    <property type="project" value="InterPro"/>
</dbReference>
<accession>E7G8H9</accession>
<proteinExistence type="predicted"/>
<dbReference type="InterPro" id="IPR009057">
    <property type="entry name" value="Homeodomain-like_sf"/>
</dbReference>